<organism evidence="1 2">
    <name type="scientific">Planctopirus hydrillae</name>
    <dbReference type="NCBI Taxonomy" id="1841610"/>
    <lineage>
        <taxon>Bacteria</taxon>
        <taxon>Pseudomonadati</taxon>
        <taxon>Planctomycetota</taxon>
        <taxon>Planctomycetia</taxon>
        <taxon>Planctomycetales</taxon>
        <taxon>Planctomycetaceae</taxon>
        <taxon>Planctopirus</taxon>
    </lineage>
</organism>
<dbReference type="AlphaFoldDB" id="A0A1C3E747"/>
<dbReference type="EMBL" id="LYDR01000145">
    <property type="protein sequence ID" value="ODA29044.1"/>
    <property type="molecule type" value="Genomic_DNA"/>
</dbReference>
<reference evidence="1 2" key="1">
    <citation type="submission" date="2016-05" db="EMBL/GenBank/DDBJ databases">
        <title>Genomic and physiological characterization of Planctopirus sp. isolated from fresh water lake.</title>
        <authorList>
            <person name="Subhash Y."/>
            <person name="Ramana C."/>
        </authorList>
    </citation>
    <scope>NUCLEOTIDE SEQUENCE [LARGE SCALE GENOMIC DNA]</scope>
    <source>
        <strain evidence="1 2">JC280</strain>
    </source>
</reference>
<name>A0A1C3E747_9PLAN</name>
<comment type="caution">
    <text evidence="1">The sequence shown here is derived from an EMBL/GenBank/DDBJ whole genome shotgun (WGS) entry which is preliminary data.</text>
</comment>
<evidence type="ECO:0000313" key="1">
    <source>
        <dbReference type="EMBL" id="ODA29044.1"/>
    </source>
</evidence>
<evidence type="ECO:0000313" key="2">
    <source>
        <dbReference type="Proteomes" id="UP000094828"/>
    </source>
</evidence>
<dbReference type="STRING" id="1841610.A6X21_10140"/>
<accession>A0A1C3E747</accession>
<gene>
    <name evidence="1" type="ORF">A6X21_10140</name>
</gene>
<dbReference type="Proteomes" id="UP000094828">
    <property type="component" value="Unassembled WGS sequence"/>
</dbReference>
<protein>
    <submittedName>
        <fullName evidence="1">Uncharacterized protein</fullName>
    </submittedName>
</protein>
<keyword evidence="2" id="KW-1185">Reference proteome</keyword>
<sequence length="61" mass="6906">MVSLNLNGSCGSFCRRSTCPIDFFMIQELAVLTEALKMNCGQILGFVRRSCDFELRQTQIL</sequence>
<proteinExistence type="predicted"/>